<evidence type="ECO:0000313" key="4">
    <source>
        <dbReference type="EMBL" id="SET24968.1"/>
    </source>
</evidence>
<dbReference type="PANTHER" id="PTHR11669">
    <property type="entry name" value="REPLICATION FACTOR C / DNA POLYMERASE III GAMMA-TAU SUBUNIT"/>
    <property type="match status" value="1"/>
</dbReference>
<protein>
    <recommendedName>
        <fullName evidence="1">DNA-directed DNA polymerase</fullName>
        <ecNumber evidence="1">2.7.7.7</ecNumber>
    </recommendedName>
</protein>
<evidence type="ECO:0000256" key="3">
    <source>
        <dbReference type="ARBA" id="ARBA00049244"/>
    </source>
</evidence>
<dbReference type="GO" id="GO:0009360">
    <property type="term" value="C:DNA polymerase III complex"/>
    <property type="evidence" value="ECO:0007669"/>
    <property type="project" value="TreeGrafter"/>
</dbReference>
<reference evidence="5" key="1">
    <citation type="submission" date="2016-10" db="EMBL/GenBank/DDBJ databases">
        <authorList>
            <person name="Varghese N."/>
            <person name="Submissions S."/>
        </authorList>
    </citation>
    <scope>NUCLEOTIDE SEQUENCE [LARGE SCALE GENOMIC DNA]</scope>
    <source>
        <strain evidence="5">CGMCC 1.6489</strain>
    </source>
</reference>
<keyword evidence="2" id="KW-0239">DNA-directed DNA polymerase</keyword>
<dbReference type="Proteomes" id="UP000198762">
    <property type="component" value="Unassembled WGS sequence"/>
</dbReference>
<dbReference type="STRING" id="430453.SAMN04487962_10657"/>
<dbReference type="EMBL" id="FOHZ01000006">
    <property type="protein sequence ID" value="SET24968.1"/>
    <property type="molecule type" value="Genomic_DNA"/>
</dbReference>
<dbReference type="EC" id="2.7.7.7" evidence="1"/>
<dbReference type="GO" id="GO:0003887">
    <property type="term" value="F:DNA-directed DNA polymerase activity"/>
    <property type="evidence" value="ECO:0007669"/>
    <property type="project" value="UniProtKB-KW"/>
</dbReference>
<dbReference type="OrthoDB" id="9811073at2"/>
<dbReference type="Pfam" id="PF13177">
    <property type="entry name" value="DNA_pol3_delta2"/>
    <property type="match status" value="1"/>
</dbReference>
<dbReference type="NCBIfam" id="TIGR00678">
    <property type="entry name" value="holB"/>
    <property type="match status" value="1"/>
</dbReference>
<dbReference type="InterPro" id="IPR027417">
    <property type="entry name" value="P-loop_NTPase"/>
</dbReference>
<proteinExistence type="predicted"/>
<dbReference type="InterPro" id="IPR050238">
    <property type="entry name" value="DNA_Rep/Repair_Clamp_Loader"/>
</dbReference>
<sequence>MPWLTPVLEHFGQALDQGRLPHASLVTGERGVGKRQLAERIAALLVCDRRAPGMRAPCGECRQCQLRAGESHPDIRLYQPEKSRMIRIDQVRSLSQFAVASPQVAGVKVAIVHRADQLNINAANALLKTLEEPASDVVLLLLQESGRPVLPTIRSRCRILPVATPPAEEATAWLATELNASEGAPDPERQALALYLAGGAPRLAMELLESGFLDQRDAALDAFRQFMKGAITVAMTARAFRDLGHEATLNLMEGWANDLARVMAGGLARDPGIAEVVRYLAQSNPPWRAQQLVDAIRDSRRALVNNVNPELETDRLLIQWRSLMPGRRRSAG</sequence>
<organism evidence="4 5">
    <name type="scientific">Marinobacter segnicrescens</name>
    <dbReference type="NCBI Taxonomy" id="430453"/>
    <lineage>
        <taxon>Bacteria</taxon>
        <taxon>Pseudomonadati</taxon>
        <taxon>Pseudomonadota</taxon>
        <taxon>Gammaproteobacteria</taxon>
        <taxon>Pseudomonadales</taxon>
        <taxon>Marinobacteraceae</taxon>
        <taxon>Marinobacter</taxon>
    </lineage>
</organism>
<name>A0A1I0D052_9GAMM</name>
<comment type="catalytic activity">
    <reaction evidence="3">
        <text>DNA(n) + a 2'-deoxyribonucleoside 5'-triphosphate = DNA(n+1) + diphosphate</text>
        <dbReference type="Rhea" id="RHEA:22508"/>
        <dbReference type="Rhea" id="RHEA-COMP:17339"/>
        <dbReference type="Rhea" id="RHEA-COMP:17340"/>
        <dbReference type="ChEBI" id="CHEBI:33019"/>
        <dbReference type="ChEBI" id="CHEBI:61560"/>
        <dbReference type="ChEBI" id="CHEBI:173112"/>
        <dbReference type="EC" id="2.7.7.7"/>
    </reaction>
</comment>
<dbReference type="RefSeq" id="WP_091850582.1">
    <property type="nucleotide sequence ID" value="NZ_FOHZ01000006.1"/>
</dbReference>
<keyword evidence="2" id="KW-0548">Nucleotidyltransferase</keyword>
<dbReference type="InterPro" id="IPR004622">
    <property type="entry name" value="DNA_pol_HolB"/>
</dbReference>
<evidence type="ECO:0000313" key="5">
    <source>
        <dbReference type="Proteomes" id="UP000198762"/>
    </source>
</evidence>
<keyword evidence="5" id="KW-1185">Reference proteome</keyword>
<dbReference type="AlphaFoldDB" id="A0A1I0D052"/>
<keyword evidence="2" id="KW-0808">Transferase</keyword>
<gene>
    <name evidence="4" type="ORF">SAMN04487962_10657</name>
</gene>
<dbReference type="SUPFAM" id="SSF52540">
    <property type="entry name" value="P-loop containing nucleoside triphosphate hydrolases"/>
    <property type="match status" value="1"/>
</dbReference>
<dbReference type="GO" id="GO:0006261">
    <property type="term" value="P:DNA-templated DNA replication"/>
    <property type="evidence" value="ECO:0007669"/>
    <property type="project" value="TreeGrafter"/>
</dbReference>
<evidence type="ECO:0000256" key="1">
    <source>
        <dbReference type="ARBA" id="ARBA00012417"/>
    </source>
</evidence>
<accession>A0A1I0D052</accession>
<dbReference type="GO" id="GO:0008408">
    <property type="term" value="F:3'-5' exonuclease activity"/>
    <property type="evidence" value="ECO:0007669"/>
    <property type="project" value="InterPro"/>
</dbReference>
<dbReference type="Gene3D" id="3.40.50.300">
    <property type="entry name" value="P-loop containing nucleotide triphosphate hydrolases"/>
    <property type="match status" value="1"/>
</dbReference>
<evidence type="ECO:0000256" key="2">
    <source>
        <dbReference type="ARBA" id="ARBA00022932"/>
    </source>
</evidence>
<dbReference type="PANTHER" id="PTHR11669:SF8">
    <property type="entry name" value="DNA POLYMERASE III SUBUNIT DELTA"/>
    <property type="match status" value="1"/>
</dbReference>